<evidence type="ECO:0000313" key="1">
    <source>
        <dbReference type="EMBL" id="MBC3875975.1"/>
    </source>
</evidence>
<name>A0ABR6YHA7_9BURK</name>
<organism evidence="1 2">
    <name type="scientific">Undibacterium flavidum</name>
    <dbReference type="NCBI Taxonomy" id="2762297"/>
    <lineage>
        <taxon>Bacteria</taxon>
        <taxon>Pseudomonadati</taxon>
        <taxon>Pseudomonadota</taxon>
        <taxon>Betaproteobacteria</taxon>
        <taxon>Burkholderiales</taxon>
        <taxon>Oxalobacteraceae</taxon>
        <taxon>Undibacterium</taxon>
    </lineage>
</organism>
<dbReference type="EMBL" id="JACOGA010000028">
    <property type="protein sequence ID" value="MBC3875975.1"/>
    <property type="molecule type" value="Genomic_DNA"/>
</dbReference>
<dbReference type="Proteomes" id="UP000624279">
    <property type="component" value="Unassembled WGS sequence"/>
</dbReference>
<dbReference type="RefSeq" id="WP_186944001.1">
    <property type="nucleotide sequence ID" value="NZ_JACOGA010000028.1"/>
</dbReference>
<gene>
    <name evidence="1" type="ORF">H8K55_20470</name>
</gene>
<sequence>MQVLEILALGAAISKVDQAGCEQLLKNIAKSISLNGRPKAEDSAELNSVALLSVWANHVRTINTVKGRKTPDFKAVIGEIAVECEVTNSEPKSHQLELQNRSHDLTQRLQVVLTAPGLRVRFTDDANESDFCEMISAVVGLKPGETRESYGLWFIQAYETPIQADPDAGNPVWWPKQYAQPATFHFSFQVAHQSANQQVTSQSTIEVNWSLSTRSYINSLSKKENAEQASSTMPFILLCDVTHLPGAFGWYNDNFPPILKAWSQKISAVVLFCRGITGLDSLQFEYQIHTNPNAQIAAPEELTIQTKGKMTIPFNSPRQTSSNAC</sequence>
<keyword evidence="2" id="KW-1185">Reference proteome</keyword>
<protein>
    <submittedName>
        <fullName evidence="1">Uncharacterized protein</fullName>
    </submittedName>
</protein>
<comment type="caution">
    <text evidence="1">The sequence shown here is derived from an EMBL/GenBank/DDBJ whole genome shotgun (WGS) entry which is preliminary data.</text>
</comment>
<accession>A0ABR6YHA7</accession>
<evidence type="ECO:0000313" key="2">
    <source>
        <dbReference type="Proteomes" id="UP000624279"/>
    </source>
</evidence>
<proteinExistence type="predicted"/>
<reference evidence="1 2" key="1">
    <citation type="submission" date="2020-08" db="EMBL/GenBank/DDBJ databases">
        <title>Novel species isolated from subtropical streams in China.</title>
        <authorList>
            <person name="Lu H."/>
        </authorList>
    </citation>
    <scope>NUCLEOTIDE SEQUENCE [LARGE SCALE GENOMIC DNA]</scope>
    <source>
        <strain evidence="1 2">LX15W</strain>
    </source>
</reference>